<sequence length="347" mass="37183">MSPLPMLLSLLLSLLPLSVHSQIPTVDATAVLASDGNSITYLARLALNTTPVVDSAIDSRFAMDTNAQVVSFSNTSCPAASKLGISTLVTGNTGIVAAMSDSFVANIAVLCRKNSRSIAALGSKNTALPAQISRSLGLPLRFAYVLRDTSASIFVGKTGWIQYTQIVPPVTVPVEFVQIPLKLDGAASYMVKMTGIGIKAFLTGQEDNVEISVTQRFTTLPPKIYGFVVAQFQQEASERKIKRASTSAYNGKLGLCYQMRSSDVTRFRNVTMVFSSKFRWSVPADKYLVPKPGTSNVFCLAYLELAAGNGSHGVIGTLQQEDRAMEFNLERKSLGVSSPLIGALISP</sequence>
<dbReference type="AlphaFoldDB" id="D8RFJ6"/>
<feature type="domain" description="Xylanase inhibitor C-terminal" evidence="2">
    <location>
        <begin position="205"/>
        <end position="337"/>
    </location>
</feature>
<dbReference type="InterPro" id="IPR032799">
    <property type="entry name" value="TAXi_C"/>
</dbReference>
<dbReference type="eggNOG" id="KOG1339">
    <property type="taxonomic scope" value="Eukaryota"/>
</dbReference>
<dbReference type="InterPro" id="IPR021109">
    <property type="entry name" value="Peptidase_aspartic_dom_sf"/>
</dbReference>
<organism evidence="4">
    <name type="scientific">Selaginella moellendorffii</name>
    <name type="common">Spikemoss</name>
    <dbReference type="NCBI Taxonomy" id="88036"/>
    <lineage>
        <taxon>Eukaryota</taxon>
        <taxon>Viridiplantae</taxon>
        <taxon>Streptophyta</taxon>
        <taxon>Embryophyta</taxon>
        <taxon>Tracheophyta</taxon>
        <taxon>Lycopodiopsida</taxon>
        <taxon>Selaginellales</taxon>
        <taxon>Selaginellaceae</taxon>
        <taxon>Selaginella</taxon>
    </lineage>
</organism>
<dbReference type="GO" id="GO:0004190">
    <property type="term" value="F:aspartic-type endopeptidase activity"/>
    <property type="evidence" value="ECO:0007669"/>
    <property type="project" value="InterPro"/>
</dbReference>
<name>D8RFJ6_SELML</name>
<dbReference type="PANTHER" id="PTHR47965:SF63">
    <property type="entry name" value="OS01G0937200 PROTEIN"/>
    <property type="match status" value="1"/>
</dbReference>
<reference evidence="3 4" key="1">
    <citation type="journal article" date="2011" name="Science">
        <title>The Selaginella genome identifies genetic changes associated with the evolution of vascular plants.</title>
        <authorList>
            <person name="Banks J.A."/>
            <person name="Nishiyama T."/>
            <person name="Hasebe M."/>
            <person name="Bowman J.L."/>
            <person name="Gribskov M."/>
            <person name="dePamphilis C."/>
            <person name="Albert V.A."/>
            <person name="Aono N."/>
            <person name="Aoyama T."/>
            <person name="Ambrose B.A."/>
            <person name="Ashton N.W."/>
            <person name="Axtell M.J."/>
            <person name="Barker E."/>
            <person name="Barker M.S."/>
            <person name="Bennetzen J.L."/>
            <person name="Bonawitz N.D."/>
            <person name="Chapple C."/>
            <person name="Cheng C."/>
            <person name="Correa L.G."/>
            <person name="Dacre M."/>
            <person name="DeBarry J."/>
            <person name="Dreyer I."/>
            <person name="Elias M."/>
            <person name="Engstrom E.M."/>
            <person name="Estelle M."/>
            <person name="Feng L."/>
            <person name="Finet C."/>
            <person name="Floyd S.K."/>
            <person name="Frommer W.B."/>
            <person name="Fujita T."/>
            <person name="Gramzow L."/>
            <person name="Gutensohn M."/>
            <person name="Harholt J."/>
            <person name="Hattori M."/>
            <person name="Heyl A."/>
            <person name="Hirai T."/>
            <person name="Hiwatashi Y."/>
            <person name="Ishikawa M."/>
            <person name="Iwata M."/>
            <person name="Karol K.G."/>
            <person name="Koehler B."/>
            <person name="Kolukisaoglu U."/>
            <person name="Kubo M."/>
            <person name="Kurata T."/>
            <person name="Lalonde S."/>
            <person name="Li K."/>
            <person name="Li Y."/>
            <person name="Litt A."/>
            <person name="Lyons E."/>
            <person name="Manning G."/>
            <person name="Maruyama T."/>
            <person name="Michael T.P."/>
            <person name="Mikami K."/>
            <person name="Miyazaki S."/>
            <person name="Morinaga S."/>
            <person name="Murata T."/>
            <person name="Mueller-Roeber B."/>
            <person name="Nelson D.R."/>
            <person name="Obara M."/>
            <person name="Oguri Y."/>
            <person name="Olmstead R.G."/>
            <person name="Onodera N."/>
            <person name="Petersen B.L."/>
            <person name="Pils B."/>
            <person name="Prigge M."/>
            <person name="Rensing S.A."/>
            <person name="Riano-Pachon D.M."/>
            <person name="Roberts A.W."/>
            <person name="Sato Y."/>
            <person name="Scheller H.V."/>
            <person name="Schulz B."/>
            <person name="Schulz C."/>
            <person name="Shakirov E.V."/>
            <person name="Shibagaki N."/>
            <person name="Shinohara N."/>
            <person name="Shippen D.E."/>
            <person name="Soerensen I."/>
            <person name="Sotooka R."/>
            <person name="Sugimoto N."/>
            <person name="Sugita M."/>
            <person name="Sumikawa N."/>
            <person name="Tanurdzic M."/>
            <person name="Theissen G."/>
            <person name="Ulvskov P."/>
            <person name="Wakazuki S."/>
            <person name="Weng J.K."/>
            <person name="Willats W.W."/>
            <person name="Wipf D."/>
            <person name="Wolf P.G."/>
            <person name="Yang L."/>
            <person name="Zimmer A.D."/>
            <person name="Zhu Q."/>
            <person name="Mitros T."/>
            <person name="Hellsten U."/>
            <person name="Loque D."/>
            <person name="Otillar R."/>
            <person name="Salamov A."/>
            <person name="Schmutz J."/>
            <person name="Shapiro H."/>
            <person name="Lindquist E."/>
            <person name="Lucas S."/>
            <person name="Rokhsar D."/>
            <person name="Grigoriev I.V."/>
        </authorList>
    </citation>
    <scope>NUCLEOTIDE SEQUENCE [LARGE SCALE GENOMIC DNA]</scope>
</reference>
<dbReference type="InterPro" id="IPR001461">
    <property type="entry name" value="Aspartic_peptidase_A1"/>
</dbReference>
<feature type="chain" id="PRO_5003121768" description="Xylanase inhibitor C-terminal domain-containing protein" evidence="1">
    <location>
        <begin position="22"/>
        <end position="347"/>
    </location>
</feature>
<dbReference type="Pfam" id="PF14541">
    <property type="entry name" value="TAXi_C"/>
    <property type="match status" value="1"/>
</dbReference>
<gene>
    <name evidence="3" type="ORF">SELMODRAFT_410693</name>
</gene>
<evidence type="ECO:0000256" key="1">
    <source>
        <dbReference type="SAM" id="SignalP"/>
    </source>
</evidence>
<proteinExistence type="predicted"/>
<dbReference type="KEGG" id="smo:SELMODRAFT_410693"/>
<dbReference type="SUPFAM" id="SSF50630">
    <property type="entry name" value="Acid proteases"/>
    <property type="match status" value="1"/>
</dbReference>
<dbReference type="Proteomes" id="UP000001514">
    <property type="component" value="Unassembled WGS sequence"/>
</dbReference>
<evidence type="ECO:0000259" key="2">
    <source>
        <dbReference type="Pfam" id="PF14541"/>
    </source>
</evidence>
<feature type="signal peptide" evidence="1">
    <location>
        <begin position="1"/>
        <end position="21"/>
    </location>
</feature>
<protein>
    <recommendedName>
        <fullName evidence="2">Xylanase inhibitor C-terminal domain-containing protein</fullName>
    </recommendedName>
</protein>
<dbReference type="Gramene" id="EFJ28877">
    <property type="protein sequence ID" value="EFJ28877"/>
    <property type="gene ID" value="SELMODRAFT_410693"/>
</dbReference>
<dbReference type="Gene3D" id="2.40.70.10">
    <property type="entry name" value="Acid Proteases"/>
    <property type="match status" value="1"/>
</dbReference>
<keyword evidence="4" id="KW-1185">Reference proteome</keyword>
<dbReference type="InParanoid" id="D8RFJ6"/>
<evidence type="ECO:0000313" key="3">
    <source>
        <dbReference type="EMBL" id="EFJ28877.1"/>
    </source>
</evidence>
<evidence type="ECO:0000313" key="4">
    <source>
        <dbReference type="Proteomes" id="UP000001514"/>
    </source>
</evidence>
<accession>D8RFJ6</accession>
<dbReference type="HOGENOM" id="CLU_800236_0_0_1"/>
<keyword evidence="1" id="KW-0732">Signal</keyword>
<dbReference type="PANTHER" id="PTHR47965">
    <property type="entry name" value="ASPARTYL PROTEASE-RELATED"/>
    <property type="match status" value="1"/>
</dbReference>
<dbReference type="GO" id="GO:0006508">
    <property type="term" value="P:proteolysis"/>
    <property type="evidence" value="ECO:0007669"/>
    <property type="project" value="InterPro"/>
</dbReference>
<dbReference type="EMBL" id="GL377578">
    <property type="protein sequence ID" value="EFJ28877.1"/>
    <property type="molecule type" value="Genomic_DNA"/>
</dbReference>